<feature type="chain" id="PRO_5015943998" evidence="2">
    <location>
        <begin position="24"/>
        <end position="81"/>
    </location>
</feature>
<protein>
    <submittedName>
        <fullName evidence="3">Uncharacterized protein</fullName>
    </submittedName>
</protein>
<keyword evidence="4" id="KW-1185">Reference proteome</keyword>
<dbReference type="AlphaFoldDB" id="A0A2U8VNH0"/>
<evidence type="ECO:0000256" key="1">
    <source>
        <dbReference type="SAM" id="MobiDB-lite"/>
    </source>
</evidence>
<gene>
    <name evidence="3" type="ORF">DK427_04970</name>
</gene>
<feature type="compositionally biased region" description="Basic and acidic residues" evidence="1">
    <location>
        <begin position="48"/>
        <end position="63"/>
    </location>
</feature>
<dbReference type="EMBL" id="CP029551">
    <property type="protein sequence ID" value="AWN35174.1"/>
    <property type="molecule type" value="Genomic_DNA"/>
</dbReference>
<evidence type="ECO:0000256" key="2">
    <source>
        <dbReference type="SAM" id="SignalP"/>
    </source>
</evidence>
<sequence length="81" mass="8445">MNRTRAAAIAACIVFGAAIPALAIDGHGNAERPELSVPNTGSISGGTTHRDDPRFREARERTADGGPLHYPGDGHAHGHSH</sequence>
<dbReference type="OrthoDB" id="9851190at2"/>
<proteinExistence type="predicted"/>
<dbReference type="KEGG" id="meti:DK427_04970"/>
<feature type="signal peptide" evidence="2">
    <location>
        <begin position="1"/>
        <end position="23"/>
    </location>
</feature>
<evidence type="ECO:0000313" key="3">
    <source>
        <dbReference type="EMBL" id="AWN35174.1"/>
    </source>
</evidence>
<feature type="compositionally biased region" description="Basic and acidic residues" evidence="1">
    <location>
        <begin position="72"/>
        <end position="81"/>
    </location>
</feature>
<name>A0A2U8VNH0_9HYPH</name>
<keyword evidence="2" id="KW-0732">Signal</keyword>
<feature type="region of interest" description="Disordered" evidence="1">
    <location>
        <begin position="28"/>
        <end position="81"/>
    </location>
</feature>
<accession>A0A2U8VNH0</accession>
<dbReference type="Proteomes" id="UP000246058">
    <property type="component" value="Chromosome"/>
</dbReference>
<evidence type="ECO:0000313" key="4">
    <source>
        <dbReference type="Proteomes" id="UP000246058"/>
    </source>
</evidence>
<reference evidence="3 4" key="1">
    <citation type="submission" date="2018-05" db="EMBL/GenBank/DDBJ databases">
        <title>Complete Genome Sequence of Methylobacterium sp. 17Sr1-43.</title>
        <authorList>
            <person name="Srinivasan S."/>
        </authorList>
    </citation>
    <scope>NUCLEOTIDE SEQUENCE [LARGE SCALE GENOMIC DNA]</scope>
    <source>
        <strain evidence="3 4">17Sr1-43</strain>
    </source>
</reference>
<dbReference type="RefSeq" id="WP_109950300.1">
    <property type="nucleotide sequence ID" value="NZ_CP029551.1"/>
</dbReference>
<organism evidence="3 4">
    <name type="scientific">Methylobacterium radiodurans</name>
    <dbReference type="NCBI Taxonomy" id="2202828"/>
    <lineage>
        <taxon>Bacteria</taxon>
        <taxon>Pseudomonadati</taxon>
        <taxon>Pseudomonadota</taxon>
        <taxon>Alphaproteobacteria</taxon>
        <taxon>Hyphomicrobiales</taxon>
        <taxon>Methylobacteriaceae</taxon>
        <taxon>Methylobacterium</taxon>
    </lineage>
</organism>
<feature type="compositionally biased region" description="Polar residues" evidence="1">
    <location>
        <begin position="37"/>
        <end position="47"/>
    </location>
</feature>